<dbReference type="OrthoDB" id="408631at2759"/>
<dbReference type="STRING" id="694573.A0A194V3C9"/>
<accession>A0A194V3C9</accession>
<evidence type="ECO:0000259" key="2">
    <source>
        <dbReference type="Pfam" id="PF00135"/>
    </source>
</evidence>
<dbReference type="InterPro" id="IPR019819">
    <property type="entry name" value="Carboxylesterase_B_CS"/>
</dbReference>
<feature type="chain" id="PRO_5008266136" evidence="1">
    <location>
        <begin position="28"/>
        <end position="547"/>
    </location>
</feature>
<dbReference type="Proteomes" id="UP000078576">
    <property type="component" value="Unassembled WGS sequence"/>
</dbReference>
<dbReference type="Pfam" id="PF00135">
    <property type="entry name" value="COesterase"/>
    <property type="match status" value="1"/>
</dbReference>
<proteinExistence type="predicted"/>
<dbReference type="Gene3D" id="3.40.50.1820">
    <property type="entry name" value="alpha/beta hydrolase"/>
    <property type="match status" value="1"/>
</dbReference>
<dbReference type="PANTHER" id="PTHR11559">
    <property type="entry name" value="CARBOXYLESTERASE"/>
    <property type="match status" value="1"/>
</dbReference>
<sequence>MVKPYVSSLAFTALSTLMVITPPQVGAVDLTVALNYSTYIGTEQAETGVTQWLGIRYAAPPLGDLRFMPPQDPPVVSTPQLADQHGKYCLATNDAANDTATSEDCLFLDIYAPSNATPASKLPVYFFIQGGGFNTNSNPNYNGTGLVNASGNKIVVVTFNYRVGLYGFLANGNELRGNYGLHDQRKAMEWVQKYIRRFGGDPSHVTMGGDSAGAASVSLHLTAYGGRDDGLFQAATAESVSFATVLTIGESRYQYDNLALRLGCVGNTSQTLACLRSKSVADIQNVNYNIPFPGDADPPLYMYNPVIDGDLVQNVTYTAFAEGNFIKVPVIFGDDTNGGTVFVPQNTSTLVQSDLFLRDQFPYLTLEQFATINDLYPNPNQTCPNVGCYWRQASNAYGEMRYMCPGLFISNVYTKYGVPQSWAYRWNVEDPDQVAQGLGVPHTAEINAIWGPYNTNGNSPLSYYPNGVNAHAVPVIQAYWTSFIRTHNPNTYRVNGSAQWVPWDSSKQGRLLFDTGGVTSMENLAGSDLMERCDFWYDIGVDIRQKR</sequence>
<evidence type="ECO:0000256" key="1">
    <source>
        <dbReference type="SAM" id="SignalP"/>
    </source>
</evidence>
<evidence type="ECO:0000313" key="3">
    <source>
        <dbReference type="EMBL" id="KUI58427.1"/>
    </source>
</evidence>
<dbReference type="InterPro" id="IPR029058">
    <property type="entry name" value="AB_hydrolase_fold"/>
</dbReference>
<dbReference type="SUPFAM" id="SSF53474">
    <property type="entry name" value="alpha/beta-Hydrolases"/>
    <property type="match status" value="1"/>
</dbReference>
<feature type="domain" description="Carboxylesterase type B" evidence="2">
    <location>
        <begin position="40"/>
        <end position="518"/>
    </location>
</feature>
<dbReference type="PROSITE" id="PS00941">
    <property type="entry name" value="CARBOXYLESTERASE_B_2"/>
    <property type="match status" value="1"/>
</dbReference>
<dbReference type="EMBL" id="KN714713">
    <property type="protein sequence ID" value="KUI58427.1"/>
    <property type="molecule type" value="Genomic_DNA"/>
</dbReference>
<evidence type="ECO:0000313" key="4">
    <source>
        <dbReference type="Proteomes" id="UP000078576"/>
    </source>
</evidence>
<dbReference type="InterPro" id="IPR050309">
    <property type="entry name" value="Type-B_Carboxylest/Lipase"/>
</dbReference>
<organism evidence="3 4">
    <name type="scientific">Cytospora mali</name>
    <name type="common">Apple Valsa canker fungus</name>
    <name type="synonym">Valsa mali</name>
    <dbReference type="NCBI Taxonomy" id="578113"/>
    <lineage>
        <taxon>Eukaryota</taxon>
        <taxon>Fungi</taxon>
        <taxon>Dikarya</taxon>
        <taxon>Ascomycota</taxon>
        <taxon>Pezizomycotina</taxon>
        <taxon>Sordariomycetes</taxon>
        <taxon>Sordariomycetidae</taxon>
        <taxon>Diaporthales</taxon>
        <taxon>Cytosporaceae</taxon>
        <taxon>Cytospora</taxon>
    </lineage>
</organism>
<keyword evidence="1" id="KW-0732">Signal</keyword>
<protein>
    <submittedName>
        <fullName evidence="3">Cholinesterase</fullName>
    </submittedName>
</protein>
<keyword evidence="4" id="KW-1185">Reference proteome</keyword>
<gene>
    <name evidence="3" type="ORF">VP1G_05732</name>
</gene>
<dbReference type="AlphaFoldDB" id="A0A194V3C9"/>
<dbReference type="InterPro" id="IPR002018">
    <property type="entry name" value="CarbesteraseB"/>
</dbReference>
<feature type="signal peptide" evidence="1">
    <location>
        <begin position="1"/>
        <end position="27"/>
    </location>
</feature>
<name>A0A194V3C9_CYTMA</name>
<reference evidence="4" key="1">
    <citation type="submission" date="2014-12" db="EMBL/GenBank/DDBJ databases">
        <title>Genome Sequence of Valsa Canker Pathogens Uncovers a Specific Adaption of Colonization on Woody Bark.</title>
        <authorList>
            <person name="Yin Z."/>
            <person name="Liu H."/>
            <person name="Gao X."/>
            <person name="Li Z."/>
            <person name="Song N."/>
            <person name="Ke X."/>
            <person name="Dai Q."/>
            <person name="Wu Y."/>
            <person name="Sun Y."/>
            <person name="Xu J.-R."/>
            <person name="Kang Z.K."/>
            <person name="Wang L."/>
            <person name="Huang L."/>
        </authorList>
    </citation>
    <scope>NUCLEOTIDE SEQUENCE [LARGE SCALE GENOMIC DNA]</scope>
    <source>
        <strain evidence="4">SXYL134</strain>
    </source>
</reference>